<reference evidence="2" key="1">
    <citation type="journal article" date="2023" name="Insect Mol. Biol.">
        <title>Genome sequencing provides insights into the evolution of gene families encoding plant cell wall-degrading enzymes in longhorned beetles.</title>
        <authorList>
            <person name="Shin N.R."/>
            <person name="Okamura Y."/>
            <person name="Kirsch R."/>
            <person name="Pauchet Y."/>
        </authorList>
    </citation>
    <scope>NUCLEOTIDE SEQUENCE</scope>
    <source>
        <strain evidence="2">RBIC_L_NR</strain>
    </source>
</reference>
<feature type="compositionally biased region" description="Basic and acidic residues" evidence="1">
    <location>
        <begin position="104"/>
        <end position="125"/>
    </location>
</feature>
<organism evidence="2 3">
    <name type="scientific">Rhamnusium bicolor</name>
    <dbReference type="NCBI Taxonomy" id="1586634"/>
    <lineage>
        <taxon>Eukaryota</taxon>
        <taxon>Metazoa</taxon>
        <taxon>Ecdysozoa</taxon>
        <taxon>Arthropoda</taxon>
        <taxon>Hexapoda</taxon>
        <taxon>Insecta</taxon>
        <taxon>Pterygota</taxon>
        <taxon>Neoptera</taxon>
        <taxon>Endopterygota</taxon>
        <taxon>Coleoptera</taxon>
        <taxon>Polyphaga</taxon>
        <taxon>Cucujiformia</taxon>
        <taxon>Chrysomeloidea</taxon>
        <taxon>Cerambycidae</taxon>
        <taxon>Lepturinae</taxon>
        <taxon>Rhagiini</taxon>
        <taxon>Rhamnusium</taxon>
    </lineage>
</organism>
<sequence length="125" mass="14170">MYNNDSHQKIKDNCHEISCKSMTSIRSGHREIIGNTANSSFSIKSKKSSNLLSAFVRRSKKKKNKNSTQFLKTNNASSQNLDYIASNSSLGIRTEEEIELNVENYEKKNDPAENADENRLNIKKA</sequence>
<evidence type="ECO:0000256" key="1">
    <source>
        <dbReference type="SAM" id="MobiDB-lite"/>
    </source>
</evidence>
<protein>
    <submittedName>
        <fullName evidence="2">Uncharacterized protein</fullName>
    </submittedName>
</protein>
<name>A0AAV8YUI8_9CUCU</name>
<dbReference type="AlphaFoldDB" id="A0AAV8YUI8"/>
<feature type="region of interest" description="Disordered" evidence="1">
    <location>
        <begin position="57"/>
        <end position="78"/>
    </location>
</feature>
<accession>A0AAV8YUI8</accession>
<dbReference type="Proteomes" id="UP001162156">
    <property type="component" value="Unassembled WGS sequence"/>
</dbReference>
<evidence type="ECO:0000313" key="3">
    <source>
        <dbReference type="Proteomes" id="UP001162156"/>
    </source>
</evidence>
<evidence type="ECO:0000313" key="2">
    <source>
        <dbReference type="EMBL" id="KAJ8954754.1"/>
    </source>
</evidence>
<dbReference type="EMBL" id="JANEYF010001908">
    <property type="protein sequence ID" value="KAJ8954754.1"/>
    <property type="molecule type" value="Genomic_DNA"/>
</dbReference>
<proteinExistence type="predicted"/>
<gene>
    <name evidence="2" type="ORF">NQ314_007024</name>
</gene>
<feature type="compositionally biased region" description="Polar residues" evidence="1">
    <location>
        <begin position="68"/>
        <end position="78"/>
    </location>
</feature>
<keyword evidence="3" id="KW-1185">Reference proteome</keyword>
<comment type="caution">
    <text evidence="2">The sequence shown here is derived from an EMBL/GenBank/DDBJ whole genome shotgun (WGS) entry which is preliminary data.</text>
</comment>
<feature type="region of interest" description="Disordered" evidence="1">
    <location>
        <begin position="103"/>
        <end position="125"/>
    </location>
</feature>